<dbReference type="Proteomes" id="UP000521943">
    <property type="component" value="Unassembled WGS sequence"/>
</dbReference>
<name>A0A8H6M0U3_9AGAR</name>
<proteinExistence type="predicted"/>
<evidence type="ECO:0000313" key="2">
    <source>
        <dbReference type="EMBL" id="KAF6747587.1"/>
    </source>
</evidence>
<sequence length="436" mass="47865">MRKVPIGPSCPTIPFDFDYCLVPPPPPKQRSNLSSSNVAAETNTAGSAAGPVSEVNVVSTALAGPSTAPRATPQLPEGVSPLEGEASASIVRSEQDELEGGCKGLANLDDAEGELNEPSDDENDNELDEDELEDLDDDEFVAYTELHGLEPGVRRLIRLDDRDLLVSTRFQFQHFPSMDSSITSHGKLKCAFCPKLCRKGGALASHTKFCQKGRVGGATEVARRRSFTGRVVRLHPSDRAVQPPATVHLPCQPREELEVEVAVDPPVREVIEIKDSRERLPTSSHAAPVTRWWAGAIPEWNPYVGSGVPIGRSLCEDDQQPGYCLTAIDGVIHDSLAPWHPFTTRADLIFCELARNASLDREEISAFLDLIQRCQGEGSNRAPSQDRLPRLVKCFNWNESFLFVHQTERWVTRKLKGACVRNSNDGAQAKEEQSDL</sequence>
<reference evidence="2 3" key="1">
    <citation type="submission" date="2020-07" db="EMBL/GenBank/DDBJ databases">
        <title>Comparative genomics of pyrophilous fungi reveals a link between fire events and developmental genes.</title>
        <authorList>
            <consortium name="DOE Joint Genome Institute"/>
            <person name="Steindorff A.S."/>
            <person name="Carver A."/>
            <person name="Calhoun S."/>
            <person name="Stillman K."/>
            <person name="Liu H."/>
            <person name="Lipzen A."/>
            <person name="Pangilinan J."/>
            <person name="Labutti K."/>
            <person name="Bruns T.D."/>
            <person name="Grigoriev I.V."/>
        </authorList>
    </citation>
    <scope>NUCLEOTIDE SEQUENCE [LARGE SCALE GENOMIC DNA]</scope>
    <source>
        <strain evidence="2 3">CBS 144469</strain>
    </source>
</reference>
<evidence type="ECO:0000313" key="3">
    <source>
        <dbReference type="Proteomes" id="UP000521943"/>
    </source>
</evidence>
<accession>A0A8H6M0U3</accession>
<evidence type="ECO:0000256" key="1">
    <source>
        <dbReference type="SAM" id="MobiDB-lite"/>
    </source>
</evidence>
<keyword evidence="3" id="KW-1185">Reference proteome</keyword>
<gene>
    <name evidence="2" type="ORF">DFP72DRAFT_854353</name>
</gene>
<organism evidence="2 3">
    <name type="scientific">Ephemerocybe angulata</name>
    <dbReference type="NCBI Taxonomy" id="980116"/>
    <lineage>
        <taxon>Eukaryota</taxon>
        <taxon>Fungi</taxon>
        <taxon>Dikarya</taxon>
        <taxon>Basidiomycota</taxon>
        <taxon>Agaricomycotina</taxon>
        <taxon>Agaricomycetes</taxon>
        <taxon>Agaricomycetidae</taxon>
        <taxon>Agaricales</taxon>
        <taxon>Agaricineae</taxon>
        <taxon>Psathyrellaceae</taxon>
        <taxon>Ephemerocybe</taxon>
    </lineage>
</organism>
<feature type="compositionally biased region" description="Polar residues" evidence="1">
    <location>
        <begin position="29"/>
        <end position="46"/>
    </location>
</feature>
<feature type="compositionally biased region" description="Acidic residues" evidence="1">
    <location>
        <begin position="109"/>
        <end position="128"/>
    </location>
</feature>
<protein>
    <submittedName>
        <fullName evidence="2">Uncharacterized protein</fullName>
    </submittedName>
</protein>
<dbReference type="EMBL" id="JACGCI010000080">
    <property type="protein sequence ID" value="KAF6747587.1"/>
    <property type="molecule type" value="Genomic_DNA"/>
</dbReference>
<dbReference type="AlphaFoldDB" id="A0A8H6M0U3"/>
<feature type="region of interest" description="Disordered" evidence="1">
    <location>
        <begin position="23"/>
        <end position="128"/>
    </location>
</feature>
<comment type="caution">
    <text evidence="2">The sequence shown here is derived from an EMBL/GenBank/DDBJ whole genome shotgun (WGS) entry which is preliminary data.</text>
</comment>